<keyword evidence="1" id="KW-0812">Transmembrane</keyword>
<dbReference type="EMBL" id="JACJVN010000027">
    <property type="protein sequence ID" value="MBB6677058.1"/>
    <property type="molecule type" value="Genomic_DNA"/>
</dbReference>
<evidence type="ECO:0000313" key="2">
    <source>
        <dbReference type="EMBL" id="MBB6677058.1"/>
    </source>
</evidence>
<organism evidence="2 3">
    <name type="scientific">Cohnella lubricantis</name>
    <dbReference type="NCBI Taxonomy" id="2163172"/>
    <lineage>
        <taxon>Bacteria</taxon>
        <taxon>Bacillati</taxon>
        <taxon>Bacillota</taxon>
        <taxon>Bacilli</taxon>
        <taxon>Bacillales</taxon>
        <taxon>Paenibacillaceae</taxon>
        <taxon>Cohnella</taxon>
    </lineage>
</organism>
<gene>
    <name evidence="2" type="ORF">H4Q31_06910</name>
</gene>
<keyword evidence="3" id="KW-1185">Reference proteome</keyword>
<dbReference type="RefSeq" id="WP_185178347.1">
    <property type="nucleotide sequence ID" value="NZ_CBCSEP010000001.1"/>
</dbReference>
<protein>
    <submittedName>
        <fullName evidence="2">DUF2812 domain-containing protein</fullName>
    </submittedName>
</protein>
<reference evidence="2 3" key="1">
    <citation type="submission" date="2020-08" db="EMBL/GenBank/DDBJ databases">
        <title>Cohnella phylogeny.</title>
        <authorList>
            <person name="Dunlap C."/>
        </authorList>
    </citation>
    <scope>NUCLEOTIDE SEQUENCE [LARGE SCALE GENOMIC DNA]</scope>
    <source>
        <strain evidence="2 3">DSM 103658</strain>
    </source>
</reference>
<name>A0A841TCG7_9BACL</name>
<dbReference type="Proteomes" id="UP000574133">
    <property type="component" value="Unassembled WGS sequence"/>
</dbReference>
<comment type="caution">
    <text evidence="2">The sequence shown here is derived from an EMBL/GenBank/DDBJ whole genome shotgun (WGS) entry which is preliminary data.</text>
</comment>
<dbReference type="Pfam" id="PF11193">
    <property type="entry name" value="DUF2812"/>
    <property type="match status" value="1"/>
</dbReference>
<evidence type="ECO:0000313" key="3">
    <source>
        <dbReference type="Proteomes" id="UP000574133"/>
    </source>
</evidence>
<evidence type="ECO:0000256" key="1">
    <source>
        <dbReference type="SAM" id="Phobius"/>
    </source>
</evidence>
<sequence length="186" mass="21583">MANGARVKKRHTWLSWNYREEEKWLTEQSAAGWHVVKPNAFSQELEKDDSVRYVYRIDYQHNSRNKADFADYLQLYADDGWEYVGTVSGMWHYFRKARKGDETYELYTDRSSLKSFYRKIQGTLGVIGLVNLVLFIVNGKSLVSRYSGGWLWTLGLAGMALYAALIGLLFYGYARMGRMIKQADAD</sequence>
<proteinExistence type="predicted"/>
<accession>A0A841TCG7</accession>
<feature type="transmembrane region" description="Helical" evidence="1">
    <location>
        <begin position="120"/>
        <end position="137"/>
    </location>
</feature>
<dbReference type="AlphaFoldDB" id="A0A841TCG7"/>
<dbReference type="InterPro" id="IPR021359">
    <property type="entry name" value="DUF2812"/>
</dbReference>
<feature type="transmembrane region" description="Helical" evidence="1">
    <location>
        <begin position="149"/>
        <end position="171"/>
    </location>
</feature>
<keyword evidence="1" id="KW-1133">Transmembrane helix</keyword>
<keyword evidence="1" id="KW-0472">Membrane</keyword>